<keyword evidence="6" id="KW-0411">Iron-sulfur</keyword>
<keyword evidence="1" id="KW-0813">Transport</keyword>
<comment type="caution">
    <text evidence="9">The sequence shown here is derived from an EMBL/GenBank/DDBJ whole genome shotgun (WGS) entry which is preliminary data.</text>
</comment>
<keyword evidence="7" id="KW-0472">Membrane</keyword>
<dbReference type="InterPro" id="IPR014116">
    <property type="entry name" value="Cyt_c_oxidase_cbb3_FixG"/>
</dbReference>
<dbReference type="Proteomes" id="UP001595791">
    <property type="component" value="Unassembled WGS sequence"/>
</dbReference>
<dbReference type="SUPFAM" id="SSF54862">
    <property type="entry name" value="4Fe-4S ferredoxins"/>
    <property type="match status" value="1"/>
</dbReference>
<keyword evidence="2" id="KW-0004">4Fe-4S</keyword>
<dbReference type="InterPro" id="IPR032879">
    <property type="entry name" value="FixG_C"/>
</dbReference>
<evidence type="ECO:0000256" key="3">
    <source>
        <dbReference type="ARBA" id="ARBA00022723"/>
    </source>
</evidence>
<dbReference type="InterPro" id="IPR017900">
    <property type="entry name" value="4Fe4S_Fe_S_CS"/>
</dbReference>
<dbReference type="EMBL" id="JBHSBU010000001">
    <property type="protein sequence ID" value="MFC4159425.1"/>
    <property type="molecule type" value="Genomic_DNA"/>
</dbReference>
<dbReference type="NCBIfam" id="TIGR02745">
    <property type="entry name" value="ccoG_rdxA_fixG"/>
    <property type="match status" value="1"/>
</dbReference>
<evidence type="ECO:0000313" key="10">
    <source>
        <dbReference type="Proteomes" id="UP001595791"/>
    </source>
</evidence>
<dbReference type="PROSITE" id="PS51379">
    <property type="entry name" value="4FE4S_FER_2"/>
    <property type="match status" value="1"/>
</dbReference>
<protein>
    <submittedName>
        <fullName evidence="9">Cytochrome c oxidase accessory protein CcoG</fullName>
    </submittedName>
</protein>
<name>A0ABV8MQE7_9NEIS</name>
<keyword evidence="5" id="KW-0408">Iron</keyword>
<evidence type="ECO:0000256" key="1">
    <source>
        <dbReference type="ARBA" id="ARBA00022448"/>
    </source>
</evidence>
<feature type="transmembrane region" description="Helical" evidence="7">
    <location>
        <begin position="62"/>
        <end position="80"/>
    </location>
</feature>
<evidence type="ECO:0000313" key="9">
    <source>
        <dbReference type="EMBL" id="MFC4159425.1"/>
    </source>
</evidence>
<gene>
    <name evidence="9" type="primary">ccoG</name>
    <name evidence="9" type="ORF">ACFOW7_08675</name>
</gene>
<dbReference type="RefSeq" id="WP_378163162.1">
    <property type="nucleotide sequence ID" value="NZ_JBHSBU010000001.1"/>
</dbReference>
<dbReference type="Gene3D" id="1.10.1060.10">
    <property type="entry name" value="Alpha-helical ferredoxin"/>
    <property type="match status" value="1"/>
</dbReference>
<feature type="transmembrane region" description="Helical" evidence="7">
    <location>
        <begin position="107"/>
        <end position="127"/>
    </location>
</feature>
<keyword evidence="3" id="KW-0479">Metal-binding</keyword>
<dbReference type="InterPro" id="IPR013783">
    <property type="entry name" value="Ig-like_fold"/>
</dbReference>
<proteinExistence type="predicted"/>
<dbReference type="PROSITE" id="PS00198">
    <property type="entry name" value="4FE4S_FER_1"/>
    <property type="match status" value="1"/>
</dbReference>
<dbReference type="InterPro" id="IPR051684">
    <property type="entry name" value="Electron_Trans/Redox"/>
</dbReference>
<evidence type="ECO:0000256" key="5">
    <source>
        <dbReference type="ARBA" id="ARBA00023004"/>
    </source>
</evidence>
<evidence type="ECO:0000256" key="4">
    <source>
        <dbReference type="ARBA" id="ARBA00022982"/>
    </source>
</evidence>
<dbReference type="PANTHER" id="PTHR30176">
    <property type="entry name" value="FERREDOXIN-TYPE PROTEIN NAPH"/>
    <property type="match status" value="1"/>
</dbReference>
<dbReference type="Pfam" id="PF13746">
    <property type="entry name" value="Fer4_18"/>
    <property type="match status" value="1"/>
</dbReference>
<feature type="domain" description="4Fe-4S ferredoxin-type" evidence="8">
    <location>
        <begin position="278"/>
        <end position="307"/>
    </location>
</feature>
<evidence type="ECO:0000256" key="2">
    <source>
        <dbReference type="ARBA" id="ARBA00022485"/>
    </source>
</evidence>
<accession>A0ABV8MQE7</accession>
<organism evidence="9 10">
    <name type="scientific">Chitinimonas lacunae</name>
    <dbReference type="NCBI Taxonomy" id="1963018"/>
    <lineage>
        <taxon>Bacteria</taxon>
        <taxon>Pseudomonadati</taxon>
        <taxon>Pseudomonadota</taxon>
        <taxon>Betaproteobacteria</taxon>
        <taxon>Neisseriales</taxon>
        <taxon>Chitinibacteraceae</taxon>
        <taxon>Chitinimonas</taxon>
    </lineage>
</organism>
<dbReference type="PANTHER" id="PTHR30176:SF3">
    <property type="entry name" value="FERREDOXIN-TYPE PROTEIN NAPH"/>
    <property type="match status" value="1"/>
</dbReference>
<evidence type="ECO:0000256" key="6">
    <source>
        <dbReference type="ARBA" id="ARBA00023014"/>
    </source>
</evidence>
<feature type="transmembrane region" description="Helical" evidence="7">
    <location>
        <begin position="181"/>
        <end position="198"/>
    </location>
</feature>
<keyword evidence="7" id="KW-0812">Transmembrane</keyword>
<feature type="transmembrane region" description="Helical" evidence="7">
    <location>
        <begin position="362"/>
        <end position="381"/>
    </location>
</feature>
<keyword evidence="10" id="KW-1185">Reference proteome</keyword>
<evidence type="ECO:0000256" key="7">
    <source>
        <dbReference type="SAM" id="Phobius"/>
    </source>
</evidence>
<keyword evidence="4" id="KW-0249">Electron transport</keyword>
<dbReference type="Pfam" id="PF12801">
    <property type="entry name" value="Fer4_5"/>
    <property type="match status" value="1"/>
</dbReference>
<sequence>MSSPSPIMTQSFKNIPIKVVPAAPAPDPAVPASEEVELVKLYAAAKKVYPRWINGRFTQWRWFWVVATQLFFYGVPWLQWNERQMMLFDLVERKFYVFGLVFLPQDFIYLTALLLMSALGLFVWTSIGGRLWCGYSCPQTVYTEIFLWIEKLVEGDRNARIKLDAAPLSPRKFRLKLTKHALWIALALWTGFTFVGYFTPIRELADKLPSLSYGPWETFWILFYGFATYGNAGWMREQVCKYMCPYARFQSVMFDPDTLLISYDAERGDPRGSRRKDADYKSEGLGDCIDCKVCVQVCPVGIDIRDGLQYECIACGACIDACDSIMDKMNYPRGLIRYTTENALAHKYPDSQIVNHIVRPRVVMYSAALLIVTAGVVFSLLTKSPIVVNVTRDRNTLTRETDEGLYENSYRIQIQNTDELPHRFAIRADGLPDLRVITDHGEVISVPANGTAVVGVRVQAEPQHVSRGSKKIYFEVQSADDLTLKVKEKASFIGR</sequence>
<dbReference type="InterPro" id="IPR017896">
    <property type="entry name" value="4Fe4S_Fe-S-bd"/>
</dbReference>
<dbReference type="Pfam" id="PF11614">
    <property type="entry name" value="FixG_C"/>
    <property type="match status" value="1"/>
</dbReference>
<reference evidence="10" key="1">
    <citation type="journal article" date="2019" name="Int. J. Syst. Evol. Microbiol.">
        <title>The Global Catalogue of Microorganisms (GCM) 10K type strain sequencing project: providing services to taxonomists for standard genome sequencing and annotation.</title>
        <authorList>
            <consortium name="The Broad Institute Genomics Platform"/>
            <consortium name="The Broad Institute Genome Sequencing Center for Infectious Disease"/>
            <person name="Wu L."/>
            <person name="Ma J."/>
        </authorList>
    </citation>
    <scope>NUCLEOTIDE SEQUENCE [LARGE SCALE GENOMIC DNA]</scope>
    <source>
        <strain evidence="10">LMG 29894</strain>
    </source>
</reference>
<keyword evidence="7" id="KW-1133">Transmembrane helix</keyword>
<evidence type="ECO:0000259" key="8">
    <source>
        <dbReference type="PROSITE" id="PS51379"/>
    </source>
</evidence>
<dbReference type="Gene3D" id="2.60.40.10">
    <property type="entry name" value="Immunoglobulins"/>
    <property type="match status" value="1"/>
</dbReference>
<feature type="transmembrane region" description="Helical" evidence="7">
    <location>
        <begin position="218"/>
        <end position="235"/>
    </location>
</feature>
<dbReference type="InterPro" id="IPR009051">
    <property type="entry name" value="Helical_ferredxn"/>
</dbReference>